<feature type="region of interest" description="Disordered" evidence="1">
    <location>
        <begin position="493"/>
        <end position="599"/>
    </location>
</feature>
<dbReference type="InterPro" id="IPR032880">
    <property type="entry name" value="CSC1/OSCA1-like_N"/>
</dbReference>
<evidence type="ECO:0000259" key="3">
    <source>
        <dbReference type="Pfam" id="PF02714"/>
    </source>
</evidence>
<dbReference type="InterPro" id="IPR022257">
    <property type="entry name" value="PHM7_ext"/>
</dbReference>
<feature type="compositionally biased region" description="Basic and acidic residues" evidence="1">
    <location>
        <begin position="933"/>
        <end position="943"/>
    </location>
</feature>
<dbReference type="InterPro" id="IPR027815">
    <property type="entry name" value="CSC1/OSCA1-like_cyt"/>
</dbReference>
<feature type="transmembrane region" description="Helical" evidence="2">
    <location>
        <begin position="1847"/>
        <end position="1871"/>
    </location>
</feature>
<dbReference type="PANTHER" id="PTHR38426:SF1">
    <property type="entry name" value="MAINTENANCE OF TELOMERE CAPPING PROTEIN 4"/>
    <property type="match status" value="1"/>
</dbReference>
<proteinExistence type="predicted"/>
<dbReference type="GO" id="GO:0016020">
    <property type="term" value="C:membrane"/>
    <property type="evidence" value="ECO:0007669"/>
    <property type="project" value="InterPro"/>
</dbReference>
<feature type="region of interest" description="Disordered" evidence="1">
    <location>
        <begin position="923"/>
        <end position="974"/>
    </location>
</feature>
<evidence type="ECO:0000256" key="2">
    <source>
        <dbReference type="SAM" id="Phobius"/>
    </source>
</evidence>
<dbReference type="Proteomes" id="UP000799291">
    <property type="component" value="Unassembled WGS sequence"/>
</dbReference>
<name>A0A6G1ISY7_9PLEO</name>
<dbReference type="OrthoDB" id="1076608at2759"/>
<protein>
    <submittedName>
        <fullName evidence="7">DUF221-domain-containing protein</fullName>
    </submittedName>
</protein>
<feature type="transmembrane region" description="Helical" evidence="2">
    <location>
        <begin position="1602"/>
        <end position="1624"/>
    </location>
</feature>
<evidence type="ECO:0000259" key="4">
    <source>
        <dbReference type="Pfam" id="PF12621"/>
    </source>
</evidence>
<feature type="transmembrane region" description="Helical" evidence="2">
    <location>
        <begin position="1227"/>
        <end position="1251"/>
    </location>
</feature>
<dbReference type="PANTHER" id="PTHR38426">
    <property type="entry name" value="MAINTENANCE OF TELOMERE CAPPING PROTEIN 4"/>
    <property type="match status" value="1"/>
</dbReference>
<accession>A0A6G1ISY7</accession>
<sequence>MSAPSSDGRPSLSSGSSHTLNSRHSDVYPGNGEGSSSHRPSLGSRHNSGVGHGTPEGLSRQAESPLSVEAIEDHDFALRKQRNRRSGGFLLDSTFGTGPRNRLSYNGPSSGDANGKRRPHEGQGHDRDGRPAKPRTGYGATNNSPLAREFMKAGRGVAEEKSRVDSANAQEQEPGRLRVPKMRKSTQGMPTTAHDRDTEPEPEAPRPTIDPHQIVHMALNLSESRRRNLSAGQLLAPQPRAASGVHQDGSFRAGGSLRHYLNEQRRISRNISPGGHRSIPTRHMSTSVQRSGSLYIEGRPYKPSDSTLARRDKAQAFFELRVEYLRLLEFLPPLKPDSSEPNNFIVTTSNVPGSPHTHMTRVPSHAGRRYELGRQYNPIQLLRNRRTRARERKTLDHAPDEFSDIDQVRDWVNTVEKASQHPQYRQKDGVNLPSIHDEHEHPSVPLKSTRPHIVWAFTAEELLADALWLEHVDNKTLIEDRYGRKIFSPKETPKQDLLQPRLSKEYPEKRRKSWVDGLPALPGDPTTGDESETLSERGRKRRLLPTFRAESPRIKKHTRTGSRLRTDTHSDTSDSDSDARQLRSRKPNKTLDTDDNIGPLELRMRALMEKEAKEAQAKGKSPAIFTPDTPNKWGRNQADASDLKSARSSLEVPQPANGSTTPITGSSLKLPPRTRIDAGLSLQPPSEPRSSFESINSSRPSTPLHPKHLPHAGSDLSPPLSRAGSEKRKSKKHRLDIFRSEENAKGHRNEPESAASDKKRASRQASEENEDTSGFGSAIWAAPGAVKHLLHRKNDSVSSLQSSIKDGYKESRDPKEPPSAVTRFFKGVKNEGSKVGEFIFRKDRPPEESGTETVSDHDTGPDTDSDDNGDKRERKRRPKFAQSTTAETTGSVTSKEAGHYHLDLPSFHSSNLNINKTGEDRGYATDSILSDHPITRQARERANSRSPRFDQLAPPRMDLSKITSNSSNPDSRDRINRILARPGGIGQGGLPVTVLGKGRATHGDERQRSTSRPTLEGKRQWSIADDDGNVLQRKAVQHMVTQADIARIRALFLCSGVKAKEIARRAYAVRPEAPDFLTRAAQAANARLYPVSRKEEHVLAARILVNNLEWSTKSFNASADRFRDETVRELTTMISSLKSQVETDLFPRVRTSSDEAIKITSEVSGNAPLTVKQINDEIDRMLRMRKRRMSIMPVQQVLSAAFERAVANGTVGAWADKPKPKGSASNLAAIISAFVPTWFTACLFVAAFVVVRQRYPKIYSPRTFIGTLPEKDRTPSPSRAYLSWIHTLRVVPDKFVLYHGSLDAYLYLRFLRTLIFLCVVGCGITWPILMPINATGGGTSSQLDRISIGNVSDKKKLYAHAVIAWVFFGFVMFTVVRERLWLIGLRQAWNLSKPNAKRLSSRVVLFLSAPTAALDQDNMGRFFGPEAVRVWPATKADRLQSLVTSRNSLVEDLEAAELKLILGVDKNRRKSRRKGHDTTSTYDGLPYTLRQSFRPTHILKTPPTGKKVDSIDYYREQIKERGTEIEKARDSNATADSHNGAAAVFVEFQSQAAAQRAHQQVASVEILAFTPRYSWVTPGEVIWQNLTLPPARRISQAGIANALVIATIVFWSIPISFVGAWSNVSYLAQNVKWLAWLDNLPTPVLGLLSGLVPPLLLSLLATWVPAIFRYIFKAFGEPTNTSAELKVLKWYFVFQVLQVFLVNTIASGAAAVVSKIANDPSSIPTLLADNLPSASNSYLTYFIVQGLTSASNNLLNYSDLLSFLFFGYFFDKTPRQKYNSFTSLKGIAWGKVFPKYGNFLIIAIVYSCIAPLVLGFAAAGLVLFYISYRYMLLYTVQPKIDTKGHCYTLALQQILIGVYIAELCLIGLFGLRSATGPSIIMAVLFIATITFNVTMNRYFSPLEQFLPADLASESGDNDDEATSLLNSAEEGEGDSHIQRLALHARIPPKYTSPLARFFEPHIFASHRAMKAWLRNDIEYDDDDVPEYSDEQVRKAYLNPAYTSPTPVVWLPRDKWGVSKKEVGKNEGEGLKCSDEGAWVDEGGKVRWSVEDFEKVPVFKEGVKW</sequence>
<evidence type="ECO:0000313" key="7">
    <source>
        <dbReference type="EMBL" id="KAF2681275.1"/>
    </source>
</evidence>
<gene>
    <name evidence="7" type="ORF">K458DRAFT_433758</name>
</gene>
<reference evidence="7" key="1">
    <citation type="journal article" date="2020" name="Stud. Mycol.">
        <title>101 Dothideomycetes genomes: a test case for predicting lifestyles and emergence of pathogens.</title>
        <authorList>
            <person name="Haridas S."/>
            <person name="Albert R."/>
            <person name="Binder M."/>
            <person name="Bloem J."/>
            <person name="Labutti K."/>
            <person name="Salamov A."/>
            <person name="Andreopoulos B."/>
            <person name="Baker S."/>
            <person name="Barry K."/>
            <person name="Bills G."/>
            <person name="Bluhm B."/>
            <person name="Cannon C."/>
            <person name="Castanera R."/>
            <person name="Culley D."/>
            <person name="Daum C."/>
            <person name="Ezra D."/>
            <person name="Gonzalez J."/>
            <person name="Henrissat B."/>
            <person name="Kuo A."/>
            <person name="Liang C."/>
            <person name="Lipzen A."/>
            <person name="Lutzoni F."/>
            <person name="Magnuson J."/>
            <person name="Mondo S."/>
            <person name="Nolan M."/>
            <person name="Ohm R."/>
            <person name="Pangilinan J."/>
            <person name="Park H.-J."/>
            <person name="Ramirez L."/>
            <person name="Alfaro M."/>
            <person name="Sun H."/>
            <person name="Tritt A."/>
            <person name="Yoshinaga Y."/>
            <person name="Zwiers L.-H."/>
            <person name="Turgeon B."/>
            <person name="Goodwin S."/>
            <person name="Spatafora J."/>
            <person name="Crous P."/>
            <person name="Grigoriev I."/>
        </authorList>
    </citation>
    <scope>NUCLEOTIDE SEQUENCE</scope>
    <source>
        <strain evidence="7">CBS 122367</strain>
    </source>
</reference>
<dbReference type="Pfam" id="PF13967">
    <property type="entry name" value="RSN1_TM"/>
    <property type="match status" value="1"/>
</dbReference>
<feature type="region of interest" description="Disordered" evidence="1">
    <location>
        <begin position="1913"/>
        <end position="1932"/>
    </location>
</feature>
<feature type="compositionally biased region" description="Basic and acidic residues" evidence="1">
    <location>
        <begin position="735"/>
        <end position="759"/>
    </location>
</feature>
<feature type="region of interest" description="Disordered" evidence="1">
    <location>
        <begin position="270"/>
        <end position="291"/>
    </location>
</feature>
<dbReference type="InterPro" id="IPR003864">
    <property type="entry name" value="CSC1/OSCA1-like_7TM"/>
</dbReference>
<organism evidence="7 8">
    <name type="scientific">Lentithecium fluviatile CBS 122367</name>
    <dbReference type="NCBI Taxonomy" id="1168545"/>
    <lineage>
        <taxon>Eukaryota</taxon>
        <taxon>Fungi</taxon>
        <taxon>Dikarya</taxon>
        <taxon>Ascomycota</taxon>
        <taxon>Pezizomycotina</taxon>
        <taxon>Dothideomycetes</taxon>
        <taxon>Pleosporomycetidae</taxon>
        <taxon>Pleosporales</taxon>
        <taxon>Massarineae</taxon>
        <taxon>Lentitheciaceae</taxon>
        <taxon>Lentithecium</taxon>
    </lineage>
</organism>
<feature type="domain" description="CSC1/OSCA1-like 7TM region" evidence="3">
    <location>
        <begin position="1599"/>
        <end position="1869"/>
    </location>
</feature>
<feature type="compositionally biased region" description="Basic and acidic residues" evidence="1">
    <location>
        <begin position="564"/>
        <end position="581"/>
    </location>
</feature>
<feature type="region of interest" description="Disordered" evidence="1">
    <location>
        <begin position="1"/>
        <end position="212"/>
    </location>
</feature>
<keyword evidence="2" id="KW-0472">Membrane</keyword>
<evidence type="ECO:0000259" key="5">
    <source>
        <dbReference type="Pfam" id="PF13967"/>
    </source>
</evidence>
<dbReference type="Pfam" id="PF02714">
    <property type="entry name" value="RSN1_7TM"/>
    <property type="match status" value="1"/>
</dbReference>
<feature type="compositionally biased region" description="Polar residues" evidence="1">
    <location>
        <begin position="103"/>
        <end position="112"/>
    </location>
</feature>
<dbReference type="InterPro" id="IPR038769">
    <property type="entry name" value="MTC4"/>
</dbReference>
<feature type="region of interest" description="Disordered" evidence="1">
    <location>
        <begin position="791"/>
        <end position="896"/>
    </location>
</feature>
<keyword evidence="2" id="KW-0812">Transmembrane</keyword>
<dbReference type="EMBL" id="MU005592">
    <property type="protein sequence ID" value="KAF2681275.1"/>
    <property type="molecule type" value="Genomic_DNA"/>
</dbReference>
<keyword evidence="2" id="KW-1133">Transmembrane helix</keyword>
<evidence type="ECO:0000259" key="6">
    <source>
        <dbReference type="Pfam" id="PF14703"/>
    </source>
</evidence>
<feature type="compositionally biased region" description="Basic and acidic residues" evidence="1">
    <location>
        <begin position="806"/>
        <end position="816"/>
    </location>
</feature>
<keyword evidence="8" id="KW-1185">Reference proteome</keyword>
<feature type="region of interest" description="Disordered" evidence="1">
    <location>
        <begin position="611"/>
        <end position="778"/>
    </location>
</feature>
<feature type="compositionally biased region" description="Polar residues" evidence="1">
    <location>
        <begin position="656"/>
        <end position="667"/>
    </location>
</feature>
<feature type="domain" description="10TM putative phosphate transporter extracellular tail" evidence="4">
    <location>
        <begin position="1957"/>
        <end position="2048"/>
    </location>
</feature>
<dbReference type="Pfam" id="PF14703">
    <property type="entry name" value="PHM7_cyt"/>
    <property type="match status" value="1"/>
</dbReference>
<dbReference type="Pfam" id="PF12621">
    <property type="entry name" value="PHM7_ext"/>
    <property type="match status" value="1"/>
</dbReference>
<evidence type="ECO:0000256" key="1">
    <source>
        <dbReference type="SAM" id="MobiDB-lite"/>
    </source>
</evidence>
<feature type="compositionally biased region" description="Polar residues" evidence="1">
    <location>
        <begin position="881"/>
        <end position="894"/>
    </location>
</feature>
<feature type="region of interest" description="Disordered" evidence="1">
    <location>
        <begin position="417"/>
        <end position="444"/>
    </location>
</feature>
<feature type="transmembrane region" description="Helical" evidence="2">
    <location>
        <begin position="1799"/>
        <end position="1826"/>
    </location>
</feature>
<feature type="region of interest" description="Disordered" evidence="1">
    <location>
        <begin position="996"/>
        <end position="1017"/>
    </location>
</feature>
<feature type="transmembrane region" description="Helical" evidence="2">
    <location>
        <begin position="1644"/>
        <end position="1672"/>
    </location>
</feature>
<feature type="compositionally biased region" description="Basic and acidic residues" evidence="1">
    <location>
        <begin position="149"/>
        <end position="164"/>
    </location>
</feature>
<feature type="transmembrane region" description="Helical" evidence="2">
    <location>
        <begin position="1310"/>
        <end position="1329"/>
    </location>
</feature>
<feature type="compositionally biased region" description="Basic and acidic residues" evidence="1">
    <location>
        <begin position="828"/>
        <end position="847"/>
    </location>
</feature>
<feature type="compositionally biased region" description="Polar residues" evidence="1">
    <location>
        <begin position="688"/>
        <end position="701"/>
    </location>
</feature>
<feature type="transmembrane region" description="Helical" evidence="2">
    <location>
        <begin position="1692"/>
        <end position="1713"/>
    </location>
</feature>
<feature type="transmembrane region" description="Helical" evidence="2">
    <location>
        <begin position="1357"/>
        <end position="1376"/>
    </location>
</feature>
<feature type="transmembrane region" description="Helical" evidence="2">
    <location>
        <begin position="1877"/>
        <end position="1895"/>
    </location>
</feature>
<feature type="compositionally biased region" description="Basic and acidic residues" evidence="1">
    <location>
        <begin position="120"/>
        <end position="131"/>
    </location>
</feature>
<evidence type="ECO:0000313" key="8">
    <source>
        <dbReference type="Proteomes" id="UP000799291"/>
    </source>
</evidence>
<feature type="domain" description="CSC1/OSCA1-like cytosolic" evidence="6">
    <location>
        <begin position="1401"/>
        <end position="1585"/>
    </location>
</feature>
<feature type="compositionally biased region" description="Polar residues" evidence="1">
    <location>
        <begin position="34"/>
        <end position="47"/>
    </location>
</feature>
<feature type="domain" description="CSC1/OSCA1-like N-terminal transmembrane" evidence="5">
    <location>
        <begin position="1230"/>
        <end position="1378"/>
    </location>
</feature>
<feature type="compositionally biased region" description="Low complexity" evidence="1">
    <location>
        <begin position="1"/>
        <end position="22"/>
    </location>
</feature>